<feature type="transmembrane region" description="Helical" evidence="1">
    <location>
        <begin position="91"/>
        <end position="110"/>
    </location>
</feature>
<protein>
    <submittedName>
        <fullName evidence="2">Uncharacterized protein</fullName>
    </submittedName>
</protein>
<proteinExistence type="predicted"/>
<sequence length="391" mass="43527">MKIQENENHTEFSYNKQTVNPPTLSSIIEQRVIARRLRSENERSEASPSLWSTGWAVTSLSRGLAASSSPTSPGTSKGRFERLEIGARDRFLLLALFFHVSFIVVSNRSVRTRHKFFPTQREPGSSLSIPDLSFSSSRSLNLSIIFFSLRFLSINFHSLRPLHFSRASFFVFDSALSSAGGIVFVSFILRLRRHSASLISSSANVGTRHHRSLRLRTLALSIVSLSANIGTRHHLVCTQRRHHLYSTSASSQDDFILGRRDFKSEGPVGQIGVGAWDFLDLEGGPAAWKAHLFLLLGLGNQISRVLKLSDGSILGGGGGGGKKNFRPDPTRMWVGSGFKISRTFRIGSILKKTRPNYTPNTGGPVELRSHKRERSHRISQIMSMSMSMSDW</sequence>
<name>A0A9I9E870_CUCME</name>
<organism evidence="2">
    <name type="scientific">Cucumis melo</name>
    <name type="common">Muskmelon</name>
    <dbReference type="NCBI Taxonomy" id="3656"/>
    <lineage>
        <taxon>Eukaryota</taxon>
        <taxon>Viridiplantae</taxon>
        <taxon>Streptophyta</taxon>
        <taxon>Embryophyta</taxon>
        <taxon>Tracheophyta</taxon>
        <taxon>Spermatophyta</taxon>
        <taxon>Magnoliopsida</taxon>
        <taxon>eudicotyledons</taxon>
        <taxon>Gunneridae</taxon>
        <taxon>Pentapetalae</taxon>
        <taxon>rosids</taxon>
        <taxon>fabids</taxon>
        <taxon>Cucurbitales</taxon>
        <taxon>Cucurbitaceae</taxon>
        <taxon>Benincaseae</taxon>
        <taxon>Cucumis</taxon>
    </lineage>
</organism>
<dbReference type="EnsemblPlants" id="MELO3C030031.2.1">
    <property type="protein sequence ID" value="MELO3C030031.2.1"/>
    <property type="gene ID" value="MELO3C030031.2"/>
</dbReference>
<keyword evidence="1" id="KW-1133">Transmembrane helix</keyword>
<evidence type="ECO:0000313" key="2">
    <source>
        <dbReference type="EnsemblPlants" id="MELO3C030031.2.1"/>
    </source>
</evidence>
<keyword evidence="1" id="KW-0812">Transmembrane</keyword>
<dbReference type="Gramene" id="MELO3C030031.2.1">
    <property type="protein sequence ID" value="MELO3C030031.2.1"/>
    <property type="gene ID" value="MELO3C030031.2"/>
</dbReference>
<accession>A0A9I9E870</accession>
<evidence type="ECO:0000256" key="1">
    <source>
        <dbReference type="SAM" id="Phobius"/>
    </source>
</evidence>
<dbReference type="AlphaFoldDB" id="A0A9I9E870"/>
<keyword evidence="1" id="KW-0472">Membrane</keyword>
<feature type="transmembrane region" description="Helical" evidence="1">
    <location>
        <begin position="169"/>
        <end position="189"/>
    </location>
</feature>
<reference evidence="2" key="1">
    <citation type="submission" date="2023-03" db="UniProtKB">
        <authorList>
            <consortium name="EnsemblPlants"/>
        </authorList>
    </citation>
    <scope>IDENTIFICATION</scope>
</reference>